<sequence length="169" mass="18266">MNITYIDVRQVTSSQVQILVNSVRHDQDVSQAHASQLVQQIFGFRCFNSEILNHDQTVSTNQFSKDGAQSCAIHLLVELLSVILRTSCESGTAAAPDWATDSTGTSTASTFLTPRALTATTNVGTGLLLLATLTTASHVGHDCLVNQRLVEFAAKCQFGNFDCLSVIYI</sequence>
<accession>A0AAN4PZV8</accession>
<proteinExistence type="predicted"/>
<dbReference type="Proteomes" id="UP000248291">
    <property type="component" value="Unassembled WGS sequence"/>
</dbReference>
<organism evidence="1 2">
    <name type="scientific">Pseudomonas syringae pv. actinidiae</name>
    <dbReference type="NCBI Taxonomy" id="103796"/>
    <lineage>
        <taxon>Bacteria</taxon>
        <taxon>Pseudomonadati</taxon>
        <taxon>Pseudomonadota</taxon>
        <taxon>Gammaproteobacteria</taxon>
        <taxon>Pseudomonadales</taxon>
        <taxon>Pseudomonadaceae</taxon>
        <taxon>Pseudomonas</taxon>
        <taxon>Pseudomonas syringae</taxon>
    </lineage>
</organism>
<reference evidence="1 2" key="1">
    <citation type="submission" date="2018-04" db="EMBL/GenBank/DDBJ databases">
        <title>Draft genome sequence of Pseudomonas syringae pv. actinidiae biovar 3 strains isolated from kiwifruit in Kagawa prefecture.</title>
        <authorList>
            <person name="Tabuchi M."/>
            <person name="Saito M."/>
            <person name="Fujiwara S."/>
            <person name="Sasa N."/>
            <person name="Akimitsu K."/>
            <person name="Gomi K."/>
            <person name="Konishi-Sugita S."/>
            <person name="Hamano K."/>
            <person name="Kataoka I."/>
        </authorList>
    </citation>
    <scope>NUCLEOTIDE SEQUENCE [LARGE SCALE GENOMIC DNA]</scope>
    <source>
        <strain evidence="1 2">MAFF212211</strain>
    </source>
</reference>
<keyword evidence="1" id="KW-0969">Cilium</keyword>
<comment type="caution">
    <text evidence="1">The sequence shown here is derived from an EMBL/GenBank/DDBJ whole genome shotgun (WGS) entry which is preliminary data.</text>
</comment>
<evidence type="ECO:0000313" key="2">
    <source>
        <dbReference type="Proteomes" id="UP000248291"/>
    </source>
</evidence>
<name>A0AAN4PZV8_PSESF</name>
<dbReference type="AlphaFoldDB" id="A0AAN4PZV8"/>
<evidence type="ECO:0000313" key="1">
    <source>
        <dbReference type="EMBL" id="GBH14754.1"/>
    </source>
</evidence>
<protein>
    <submittedName>
        <fullName evidence="1">MinD-like ATPase involved in chromosome partitioning or flagellar assembly</fullName>
    </submittedName>
</protein>
<gene>
    <name evidence="1" type="ORF">KPSA3_00666</name>
</gene>
<dbReference type="EMBL" id="BGKA01000021">
    <property type="protein sequence ID" value="GBH14754.1"/>
    <property type="molecule type" value="Genomic_DNA"/>
</dbReference>
<keyword evidence="1" id="KW-0282">Flagellum</keyword>
<keyword evidence="1" id="KW-0966">Cell projection</keyword>